<evidence type="ECO:0000256" key="1">
    <source>
        <dbReference type="ARBA" id="ARBA00022676"/>
    </source>
</evidence>
<dbReference type="AlphaFoldDB" id="A0A250XFS9"/>
<dbReference type="Gene3D" id="3.40.50.2020">
    <property type="match status" value="1"/>
</dbReference>
<dbReference type="SUPFAM" id="SSF53271">
    <property type="entry name" value="PRTase-like"/>
    <property type="match status" value="1"/>
</dbReference>
<keyword evidence="5" id="KW-1185">Reference proteome</keyword>
<dbReference type="GO" id="GO:0032264">
    <property type="term" value="P:IMP salvage"/>
    <property type="evidence" value="ECO:0007669"/>
    <property type="project" value="TreeGrafter"/>
</dbReference>
<dbReference type="EMBL" id="BEGY01000073">
    <property type="protein sequence ID" value="GAX81934.1"/>
    <property type="molecule type" value="Genomic_DNA"/>
</dbReference>
<dbReference type="GO" id="GO:0004422">
    <property type="term" value="F:hypoxanthine phosphoribosyltransferase activity"/>
    <property type="evidence" value="ECO:0007669"/>
    <property type="project" value="TreeGrafter"/>
</dbReference>
<feature type="domain" description="Phosphoribosyltransferase" evidence="3">
    <location>
        <begin position="34"/>
        <end position="128"/>
    </location>
</feature>
<dbReference type="PANTHER" id="PTHR43363">
    <property type="entry name" value="HYPOXANTHINE PHOSPHORIBOSYLTRANSFERASE"/>
    <property type="match status" value="1"/>
</dbReference>
<dbReference type="Proteomes" id="UP000232323">
    <property type="component" value="Unassembled WGS sequence"/>
</dbReference>
<name>A0A250XFS9_9CHLO</name>
<organism evidence="4 5">
    <name type="scientific">Chlamydomonas eustigma</name>
    <dbReference type="NCBI Taxonomy" id="1157962"/>
    <lineage>
        <taxon>Eukaryota</taxon>
        <taxon>Viridiplantae</taxon>
        <taxon>Chlorophyta</taxon>
        <taxon>core chlorophytes</taxon>
        <taxon>Chlorophyceae</taxon>
        <taxon>CS clade</taxon>
        <taxon>Chlamydomonadales</taxon>
        <taxon>Chlamydomonadaceae</taxon>
        <taxon>Chlamydomonas</taxon>
    </lineage>
</organism>
<evidence type="ECO:0000259" key="3">
    <source>
        <dbReference type="Pfam" id="PF00156"/>
    </source>
</evidence>
<dbReference type="STRING" id="1157962.A0A250XFS9"/>
<evidence type="ECO:0000313" key="4">
    <source>
        <dbReference type="EMBL" id="GAX81934.1"/>
    </source>
</evidence>
<dbReference type="GO" id="GO:0032265">
    <property type="term" value="P:XMP salvage"/>
    <property type="evidence" value="ECO:0007669"/>
    <property type="project" value="TreeGrafter"/>
</dbReference>
<gene>
    <name evidence="4" type="ORF">CEUSTIGMA_g9362.t1</name>
</gene>
<comment type="caution">
    <text evidence="4">The sequence shown here is derived from an EMBL/GenBank/DDBJ whole genome shotgun (WGS) entry which is preliminary data.</text>
</comment>
<protein>
    <recommendedName>
        <fullName evidence="3">Phosphoribosyltransferase domain-containing protein</fullName>
    </recommendedName>
</protein>
<dbReference type="PANTHER" id="PTHR43363:SF1">
    <property type="entry name" value="HYPOXANTHINE-GUANINE PHOSPHORIBOSYLTRANSFERASE"/>
    <property type="match status" value="1"/>
</dbReference>
<keyword evidence="2" id="KW-0808">Transferase</keyword>
<dbReference type="InterPro" id="IPR029057">
    <property type="entry name" value="PRTase-like"/>
</dbReference>
<keyword evidence="1" id="KW-0328">Glycosyltransferase</keyword>
<evidence type="ECO:0000256" key="2">
    <source>
        <dbReference type="ARBA" id="ARBA00022679"/>
    </source>
</evidence>
<dbReference type="GO" id="GO:0005737">
    <property type="term" value="C:cytoplasm"/>
    <property type="evidence" value="ECO:0007669"/>
    <property type="project" value="TreeGrafter"/>
</dbReference>
<dbReference type="CDD" id="cd06223">
    <property type="entry name" value="PRTases_typeI"/>
    <property type="match status" value="1"/>
</dbReference>
<evidence type="ECO:0000313" key="5">
    <source>
        <dbReference type="Proteomes" id="UP000232323"/>
    </source>
</evidence>
<dbReference type="OrthoDB" id="9973266at2759"/>
<dbReference type="InterPro" id="IPR000836">
    <property type="entry name" value="PRTase_dom"/>
</dbReference>
<dbReference type="Pfam" id="PF00156">
    <property type="entry name" value="Pribosyltran"/>
    <property type="match status" value="1"/>
</dbReference>
<sequence length="302" mass="32935">MSSLLVSSSQSEGSGKRYFSWADIQKSIQQSSTRVMNEFKPTVLVAITGGGMVPARILRTCVKAKTGKNLPIQCIGLVLYDDDDVMQKQVQRTQWLSPDFDISGHNVLLVDEVDDSRTTLAFAVDEMLRYFQEMRDQAEASGKGAAWKQPNLGVYVIHNKLRDKVPMSNVVYPHNYFAQDLPNRWHVYPWDALDIDLHEVLAKAQNAQENGVPIFGNGMQRRPSNASLTGLPPTGSPTYLSLGSPTLKGFASSLTHGSPAGGMGVLRGASCMSKNGSHASLNTMAEEVSNLASSFKEASLLV</sequence>
<dbReference type="GO" id="GO:0046100">
    <property type="term" value="P:hypoxanthine metabolic process"/>
    <property type="evidence" value="ECO:0007669"/>
    <property type="project" value="TreeGrafter"/>
</dbReference>
<reference evidence="4 5" key="1">
    <citation type="submission" date="2017-08" db="EMBL/GenBank/DDBJ databases">
        <title>Acidophilic green algal genome provides insights into adaptation to an acidic environment.</title>
        <authorList>
            <person name="Hirooka S."/>
            <person name="Hirose Y."/>
            <person name="Kanesaki Y."/>
            <person name="Higuchi S."/>
            <person name="Fujiwara T."/>
            <person name="Onuma R."/>
            <person name="Era A."/>
            <person name="Ohbayashi R."/>
            <person name="Uzuka A."/>
            <person name="Nozaki H."/>
            <person name="Yoshikawa H."/>
            <person name="Miyagishima S.Y."/>
        </authorList>
    </citation>
    <scope>NUCLEOTIDE SEQUENCE [LARGE SCALE GENOMIC DNA]</scope>
    <source>
        <strain evidence="4 5">NIES-2499</strain>
    </source>
</reference>
<proteinExistence type="predicted"/>
<accession>A0A250XFS9</accession>
<dbReference type="GO" id="GO:0032263">
    <property type="term" value="P:GMP salvage"/>
    <property type="evidence" value="ECO:0007669"/>
    <property type="project" value="TreeGrafter"/>
</dbReference>